<protein>
    <recommendedName>
        <fullName evidence="4">Protein HRI1</fullName>
    </recommendedName>
</protein>
<sequence>MATDISTRVSIRWLPDDASEPTDTLVYTVGAYFVDLRVLKEDGSIEWGFAGTREVVGREPLKCRWIHTLDSHGSNTPDEGVLTPLPNGDTLETGTMPCPHKNNIPTAYEEIWHTLPPLPGPPHAWILESVDGKSFLGRIAGGFLALGEGEEGFGARREEWDAEGGRWRGRYSIGDVKDLFSFEMLGREMLDGEAGWRAGMEVGIGGREYVVRAFEKLE</sequence>
<dbReference type="STRING" id="857342.A0A2T3B0H9"/>
<dbReference type="AlphaFoldDB" id="A0A2T3B0H9"/>
<evidence type="ECO:0000313" key="8">
    <source>
        <dbReference type="Proteomes" id="UP000241818"/>
    </source>
</evidence>
<dbReference type="InterPro" id="IPR031818">
    <property type="entry name" value="Hri1"/>
</dbReference>
<keyword evidence="6" id="KW-0539">Nucleus</keyword>
<dbReference type="Gene3D" id="2.40.128.320">
    <property type="entry name" value="Protein HRI1, N-terminal domain"/>
    <property type="match status" value="1"/>
</dbReference>
<dbReference type="CDD" id="cd11692">
    <property type="entry name" value="HRI1_N_like"/>
    <property type="match status" value="1"/>
</dbReference>
<dbReference type="GO" id="GO:0005737">
    <property type="term" value="C:cytoplasm"/>
    <property type="evidence" value="ECO:0007669"/>
    <property type="project" value="UniProtKB-SubCell"/>
</dbReference>
<gene>
    <name evidence="7" type="ORF">M430DRAFT_35513</name>
</gene>
<keyword evidence="8" id="KW-1185">Reference proteome</keyword>
<evidence type="ECO:0000313" key="7">
    <source>
        <dbReference type="EMBL" id="PSS16892.1"/>
    </source>
</evidence>
<dbReference type="Pfam" id="PF16815">
    <property type="entry name" value="HRI1"/>
    <property type="match status" value="1"/>
</dbReference>
<evidence type="ECO:0000256" key="4">
    <source>
        <dbReference type="ARBA" id="ARBA00017063"/>
    </source>
</evidence>
<dbReference type="Proteomes" id="UP000241818">
    <property type="component" value="Unassembled WGS sequence"/>
</dbReference>
<organism evidence="7 8">
    <name type="scientific">Amorphotheca resinae ATCC 22711</name>
    <dbReference type="NCBI Taxonomy" id="857342"/>
    <lineage>
        <taxon>Eukaryota</taxon>
        <taxon>Fungi</taxon>
        <taxon>Dikarya</taxon>
        <taxon>Ascomycota</taxon>
        <taxon>Pezizomycotina</taxon>
        <taxon>Leotiomycetes</taxon>
        <taxon>Helotiales</taxon>
        <taxon>Amorphothecaceae</taxon>
        <taxon>Amorphotheca</taxon>
    </lineage>
</organism>
<keyword evidence="5" id="KW-0963">Cytoplasm</keyword>
<evidence type="ECO:0000256" key="3">
    <source>
        <dbReference type="ARBA" id="ARBA00005229"/>
    </source>
</evidence>
<comment type="similarity">
    <text evidence="3">Belongs to the HRI1 family.</text>
</comment>
<name>A0A2T3B0H9_AMORE</name>
<dbReference type="InParanoid" id="A0A2T3B0H9"/>
<comment type="subcellular location">
    <subcellularLocation>
        <location evidence="2">Cytoplasm</location>
    </subcellularLocation>
    <subcellularLocation>
        <location evidence="1">Nucleus</location>
    </subcellularLocation>
</comment>
<evidence type="ECO:0000256" key="1">
    <source>
        <dbReference type="ARBA" id="ARBA00004123"/>
    </source>
</evidence>
<dbReference type="OrthoDB" id="4045395at2759"/>
<dbReference type="EMBL" id="KZ679012">
    <property type="protein sequence ID" value="PSS16892.1"/>
    <property type="molecule type" value="Genomic_DNA"/>
</dbReference>
<dbReference type="GeneID" id="36574835"/>
<evidence type="ECO:0000256" key="6">
    <source>
        <dbReference type="ARBA" id="ARBA00023242"/>
    </source>
</evidence>
<reference evidence="7 8" key="1">
    <citation type="journal article" date="2018" name="New Phytol.">
        <title>Comparative genomics and transcriptomics depict ericoid mycorrhizal fungi as versatile saprotrophs and plant mutualists.</title>
        <authorList>
            <person name="Martino E."/>
            <person name="Morin E."/>
            <person name="Grelet G.A."/>
            <person name="Kuo A."/>
            <person name="Kohler A."/>
            <person name="Daghino S."/>
            <person name="Barry K.W."/>
            <person name="Cichocki N."/>
            <person name="Clum A."/>
            <person name="Dockter R.B."/>
            <person name="Hainaut M."/>
            <person name="Kuo R.C."/>
            <person name="LaButti K."/>
            <person name="Lindahl B.D."/>
            <person name="Lindquist E.A."/>
            <person name="Lipzen A."/>
            <person name="Khouja H.R."/>
            <person name="Magnuson J."/>
            <person name="Murat C."/>
            <person name="Ohm R.A."/>
            <person name="Singer S.W."/>
            <person name="Spatafora J.W."/>
            <person name="Wang M."/>
            <person name="Veneault-Fourrey C."/>
            <person name="Henrissat B."/>
            <person name="Grigoriev I.V."/>
            <person name="Martin F.M."/>
            <person name="Perotto S."/>
        </authorList>
    </citation>
    <scope>NUCLEOTIDE SEQUENCE [LARGE SCALE GENOMIC DNA]</scope>
    <source>
        <strain evidence="7 8">ATCC 22711</strain>
    </source>
</reference>
<proteinExistence type="inferred from homology"/>
<accession>A0A2T3B0H9</accession>
<evidence type="ECO:0000256" key="2">
    <source>
        <dbReference type="ARBA" id="ARBA00004496"/>
    </source>
</evidence>
<dbReference type="GO" id="GO:0005634">
    <property type="term" value="C:nucleus"/>
    <property type="evidence" value="ECO:0007669"/>
    <property type="project" value="UniProtKB-SubCell"/>
</dbReference>
<dbReference type="RefSeq" id="XP_024720400.1">
    <property type="nucleotide sequence ID" value="XM_024866754.1"/>
</dbReference>
<dbReference type="InterPro" id="IPR038744">
    <property type="entry name" value="Hri1_N"/>
</dbReference>
<evidence type="ECO:0000256" key="5">
    <source>
        <dbReference type="ARBA" id="ARBA00022490"/>
    </source>
</evidence>
<dbReference type="InterPro" id="IPR043047">
    <property type="entry name" value="Hri1_N_sf"/>
</dbReference>